<feature type="region of interest" description="Disordered" evidence="1">
    <location>
        <begin position="81"/>
        <end position="106"/>
    </location>
</feature>
<keyword evidence="3" id="KW-1185">Reference proteome</keyword>
<dbReference type="Proteomes" id="UP000494365">
    <property type="component" value="Unassembled WGS sequence"/>
</dbReference>
<organism evidence="2 3">
    <name type="scientific">Paraburkholderia ultramafica</name>
    <dbReference type="NCBI Taxonomy" id="1544867"/>
    <lineage>
        <taxon>Bacteria</taxon>
        <taxon>Pseudomonadati</taxon>
        <taxon>Pseudomonadota</taxon>
        <taxon>Betaproteobacteria</taxon>
        <taxon>Burkholderiales</taxon>
        <taxon>Burkholderiaceae</taxon>
        <taxon>Paraburkholderia</taxon>
    </lineage>
</organism>
<evidence type="ECO:0008006" key="4">
    <source>
        <dbReference type="Google" id="ProtNLM"/>
    </source>
</evidence>
<name>A0A6S7AXZ7_9BURK</name>
<sequence length="106" mass="11745">MRTQLLAAYAELERDLATAALPTGQQRFDAADVTVAVGWHFTQMMLPEIVDKAAYPHLQAFSALAEALPVFVDTPVGARRGFRRRTVKPPERNEPQRQPGVASRCV</sequence>
<evidence type="ECO:0000313" key="2">
    <source>
        <dbReference type="EMBL" id="CAB3781514.1"/>
    </source>
</evidence>
<dbReference type="Pfam" id="PF13410">
    <property type="entry name" value="GST_C_2"/>
    <property type="match status" value="1"/>
</dbReference>
<dbReference type="EMBL" id="CADIKK010000004">
    <property type="protein sequence ID" value="CAB3781514.1"/>
    <property type="molecule type" value="Genomic_DNA"/>
</dbReference>
<proteinExistence type="predicted"/>
<evidence type="ECO:0000313" key="3">
    <source>
        <dbReference type="Proteomes" id="UP000494365"/>
    </source>
</evidence>
<gene>
    <name evidence="2" type="ORF">LMG28614_01279</name>
</gene>
<dbReference type="AlphaFoldDB" id="A0A6S7AXZ7"/>
<accession>A0A6S7AXZ7</accession>
<reference evidence="2 3" key="1">
    <citation type="submission" date="2020-04" db="EMBL/GenBank/DDBJ databases">
        <authorList>
            <person name="De Canck E."/>
        </authorList>
    </citation>
    <scope>NUCLEOTIDE SEQUENCE [LARGE SCALE GENOMIC DNA]</scope>
    <source>
        <strain evidence="2 3">LMG 28614</strain>
    </source>
</reference>
<protein>
    <recommendedName>
        <fullName evidence="4">GST C-terminal domain-containing protein</fullName>
    </recommendedName>
</protein>
<dbReference type="Gene3D" id="1.20.1050.10">
    <property type="match status" value="1"/>
</dbReference>
<evidence type="ECO:0000256" key="1">
    <source>
        <dbReference type="SAM" id="MobiDB-lite"/>
    </source>
</evidence>